<dbReference type="GO" id="GO:0005840">
    <property type="term" value="C:ribosome"/>
    <property type="evidence" value="ECO:0007669"/>
    <property type="project" value="UniProtKB-KW"/>
</dbReference>
<dbReference type="KEGG" id="fas:105273005"/>
<comment type="similarity">
    <text evidence="1">Belongs to the universal ribosomal protein uS11 family.</text>
</comment>
<dbReference type="HAMAP" id="MF_01310">
    <property type="entry name" value="Ribosomal_uS11"/>
    <property type="match status" value="1"/>
</dbReference>
<evidence type="ECO:0000313" key="6">
    <source>
        <dbReference type="RefSeq" id="XP_011313542.1"/>
    </source>
</evidence>
<accession>A0A9R1UAI6</accession>
<accession>A0A0C9QE12</accession>
<dbReference type="GO" id="GO:0006412">
    <property type="term" value="P:translation"/>
    <property type="evidence" value="ECO:0007669"/>
    <property type="project" value="InterPro"/>
</dbReference>
<evidence type="ECO:0000313" key="5">
    <source>
        <dbReference type="Proteomes" id="UP000694866"/>
    </source>
</evidence>
<dbReference type="Gene3D" id="3.30.420.80">
    <property type="entry name" value="Ribosomal protein S11"/>
    <property type="match status" value="1"/>
</dbReference>
<evidence type="ECO:0000256" key="3">
    <source>
        <dbReference type="ARBA" id="ARBA00023274"/>
    </source>
</evidence>
<protein>
    <submittedName>
        <fullName evidence="6">28S ribosomal protein S11, mitochondrial</fullName>
    </submittedName>
    <submittedName>
        <fullName evidence="4">MRPS11_1 protein</fullName>
    </submittedName>
</protein>
<keyword evidence="5" id="KW-1185">Reference proteome</keyword>
<dbReference type="PANTHER" id="PTHR11759">
    <property type="entry name" value="40S RIBOSOMAL PROTEIN S14/30S RIBOSOMAL PROTEIN S11"/>
    <property type="match status" value="1"/>
</dbReference>
<dbReference type="InterPro" id="IPR001971">
    <property type="entry name" value="Ribosomal_uS11"/>
</dbReference>
<sequence>MLKSAISILRAPLVERVCCQSTLTHQQISILPIVTRLFHLTSYSLKDDKRNQIRSMPRRDEGTHGEIGVEIENSPSKSEIFPDENLPNRLFNGIPFKEIPIINVKCSKNNTLISLTDHEGVVQLYHTCGAEGFTGARRATNVAAQATAISLSTKALEKGFQTVRVRVRGLGPGRMASLKGLQMGGMDIISVTDNTRVTWTPLRPRKARRV</sequence>
<organism evidence="4">
    <name type="scientific">Fopius arisanus</name>
    <dbReference type="NCBI Taxonomy" id="64838"/>
    <lineage>
        <taxon>Eukaryota</taxon>
        <taxon>Metazoa</taxon>
        <taxon>Ecdysozoa</taxon>
        <taxon>Arthropoda</taxon>
        <taxon>Hexapoda</taxon>
        <taxon>Insecta</taxon>
        <taxon>Pterygota</taxon>
        <taxon>Neoptera</taxon>
        <taxon>Endopterygota</taxon>
        <taxon>Hymenoptera</taxon>
        <taxon>Apocrita</taxon>
        <taxon>Ichneumonoidea</taxon>
        <taxon>Braconidae</taxon>
        <taxon>Opiinae</taxon>
        <taxon>Fopius</taxon>
    </lineage>
</organism>
<dbReference type="RefSeq" id="XP_011313542.1">
    <property type="nucleotide sequence ID" value="XM_011315240.1"/>
</dbReference>
<dbReference type="AlphaFoldDB" id="A0A0C9QE12"/>
<proteinExistence type="inferred from homology"/>
<evidence type="ECO:0000256" key="1">
    <source>
        <dbReference type="ARBA" id="ARBA00006194"/>
    </source>
</evidence>
<name>A0A0C9QE12_9HYME</name>
<dbReference type="InterPro" id="IPR036967">
    <property type="entry name" value="Ribosomal_uS11_sf"/>
</dbReference>
<dbReference type="Pfam" id="PF00411">
    <property type="entry name" value="Ribosomal_S11"/>
    <property type="match status" value="1"/>
</dbReference>
<dbReference type="OrthoDB" id="1654884at2759"/>
<reference evidence="6" key="2">
    <citation type="submission" date="2025-04" db="UniProtKB">
        <authorList>
            <consortium name="RefSeq"/>
        </authorList>
    </citation>
    <scope>IDENTIFICATION</scope>
</reference>
<dbReference type="Proteomes" id="UP000694866">
    <property type="component" value="Unplaced"/>
</dbReference>
<keyword evidence="2 6" id="KW-0689">Ribosomal protein</keyword>
<evidence type="ECO:0000256" key="2">
    <source>
        <dbReference type="ARBA" id="ARBA00022980"/>
    </source>
</evidence>
<dbReference type="GO" id="GO:0003735">
    <property type="term" value="F:structural constituent of ribosome"/>
    <property type="evidence" value="ECO:0007669"/>
    <property type="project" value="InterPro"/>
</dbReference>
<reference evidence="4" key="1">
    <citation type="submission" date="2015-01" db="EMBL/GenBank/DDBJ databases">
        <title>Transcriptome Assembly of Fopius arisanus.</title>
        <authorList>
            <person name="Geib S."/>
        </authorList>
    </citation>
    <scope>NUCLEOTIDE SEQUENCE</scope>
</reference>
<dbReference type="EMBL" id="GBYB01012648">
    <property type="protein sequence ID" value="JAG82415.1"/>
    <property type="molecule type" value="Transcribed_RNA"/>
</dbReference>
<keyword evidence="3" id="KW-0687">Ribonucleoprotein</keyword>
<evidence type="ECO:0000313" key="4">
    <source>
        <dbReference type="EMBL" id="JAG82415.1"/>
    </source>
</evidence>
<gene>
    <name evidence="4" type="primary">MRPS11_1</name>
    <name evidence="6" type="synonym">LOC105273005</name>
    <name evidence="4" type="ORF">g.17244</name>
</gene>
<dbReference type="GO" id="GO:1990904">
    <property type="term" value="C:ribonucleoprotein complex"/>
    <property type="evidence" value="ECO:0007669"/>
    <property type="project" value="UniProtKB-KW"/>
</dbReference>
<dbReference type="SUPFAM" id="SSF53137">
    <property type="entry name" value="Translational machinery components"/>
    <property type="match status" value="1"/>
</dbReference>
<dbReference type="GeneID" id="105273005"/>